<evidence type="ECO:0000256" key="4">
    <source>
        <dbReference type="ARBA" id="ARBA00026071"/>
    </source>
</evidence>
<dbReference type="SMART" id="SM00948">
    <property type="entry name" value="Proteasome_A_N"/>
    <property type="match status" value="1"/>
</dbReference>
<dbReference type="GO" id="GO:0005737">
    <property type="term" value="C:cytoplasm"/>
    <property type="evidence" value="ECO:0007669"/>
    <property type="project" value="UniProtKB-SubCell"/>
</dbReference>
<dbReference type="InterPro" id="IPR000426">
    <property type="entry name" value="Proteasome_asu_N"/>
</dbReference>
<dbReference type="Proteomes" id="UP001497382">
    <property type="component" value="Unassembled WGS sequence"/>
</dbReference>
<evidence type="ECO:0000256" key="3">
    <source>
        <dbReference type="ARBA" id="ARBA00022942"/>
    </source>
</evidence>
<comment type="caution">
    <text evidence="8">The sequence shown here is derived from an EMBL/GenBank/DDBJ whole genome shotgun (WGS) entry which is preliminary data.</text>
</comment>
<dbReference type="AlphaFoldDB" id="A0AAV1YZ89"/>
<protein>
    <recommendedName>
        <fullName evidence="6">Proteasome subunit alpha type</fullName>
    </recommendedName>
</protein>
<gene>
    <name evidence="8" type="ORF">LARSCL_LOCUS1859</name>
</gene>
<evidence type="ECO:0000313" key="8">
    <source>
        <dbReference type="EMBL" id="CAL1264157.1"/>
    </source>
</evidence>
<dbReference type="PROSITE" id="PS51475">
    <property type="entry name" value="PROTEASOME_ALPHA_2"/>
    <property type="match status" value="1"/>
</dbReference>
<keyword evidence="6" id="KW-0539">Nucleus</keyword>
<dbReference type="InterPro" id="IPR050115">
    <property type="entry name" value="Proteasome_alpha"/>
</dbReference>
<dbReference type="SUPFAM" id="SSF56235">
    <property type="entry name" value="N-terminal nucleophile aminohydrolases (Ntn hydrolases)"/>
    <property type="match status" value="1"/>
</dbReference>
<dbReference type="Pfam" id="PF00227">
    <property type="entry name" value="Proteasome"/>
    <property type="match status" value="1"/>
</dbReference>
<comment type="subcellular location">
    <subcellularLocation>
        <location evidence="6">Cytoplasm</location>
    </subcellularLocation>
    <subcellularLocation>
        <location evidence="6">Nucleus</location>
    </subcellularLocation>
</comment>
<dbReference type="GO" id="GO:0005634">
    <property type="term" value="C:nucleus"/>
    <property type="evidence" value="ECO:0007669"/>
    <property type="project" value="UniProtKB-SubCell"/>
</dbReference>
<dbReference type="FunFam" id="3.60.20.10:FF:000004">
    <property type="entry name" value="Proteasome subunit alpha type-4"/>
    <property type="match status" value="1"/>
</dbReference>
<sequence length="248" mass="27741">MGTRGYDRAITVFSPDGHLFQVDYALEAVKQGSTVIGICGQTAVVLAAEKKSMAQLKEDRTMRKIFLLDKHIIMTFAGLTADARIIIDRARLECQCHKLMSDDPVSVEYISRHIANIKHRYTQSNGRRPFGFSALIGGFDYDGTPHLYQTDPSGVYIEWRATSIGKNAETVKEYLEQNYSEDTLQEDISAIKLSIKALLEVVRGRNLEVAVIAQGQPLRILDADEISAYLAVIEREKEEETEGNVQNA</sequence>
<dbReference type="CDD" id="cd03755">
    <property type="entry name" value="proteasome_alpha_type_7"/>
    <property type="match status" value="1"/>
</dbReference>
<evidence type="ECO:0000256" key="5">
    <source>
        <dbReference type="PROSITE-ProRule" id="PRU00808"/>
    </source>
</evidence>
<reference evidence="8 9" key="1">
    <citation type="submission" date="2024-04" db="EMBL/GenBank/DDBJ databases">
        <authorList>
            <person name="Rising A."/>
            <person name="Reimegard J."/>
            <person name="Sonavane S."/>
            <person name="Akerstrom W."/>
            <person name="Nylinder S."/>
            <person name="Hedman E."/>
            <person name="Kallberg Y."/>
        </authorList>
    </citation>
    <scope>NUCLEOTIDE SEQUENCE [LARGE SCALE GENOMIC DNA]</scope>
</reference>
<keyword evidence="3 5" id="KW-0647">Proteasome</keyword>
<comment type="subunit">
    <text evidence="4">The 26S proteasome consists of a 20S proteasome core and two 19S regulatory subunits. The 20S proteasome core is composed of 28 subunits that are arranged in four stacked rings, resulting in a barrel-shaped structure. The two end rings are each formed by seven alpha subunits, and the two central rings are each formed by seven beta subunits. The catalytic chamber with the active sites is on the inside of the barrel.</text>
</comment>
<dbReference type="InterPro" id="IPR023332">
    <property type="entry name" value="Proteasome_alpha-type"/>
</dbReference>
<accession>A0AAV1YZ89</accession>
<dbReference type="InterPro" id="IPR001353">
    <property type="entry name" value="Proteasome_sua/b"/>
</dbReference>
<dbReference type="PROSITE" id="PS00388">
    <property type="entry name" value="PROTEASOME_ALPHA_1"/>
    <property type="match status" value="1"/>
</dbReference>
<dbReference type="InterPro" id="IPR029055">
    <property type="entry name" value="Ntn_hydrolases_N"/>
</dbReference>
<comment type="similarity">
    <text evidence="5 6">Belongs to the peptidase T1A family.</text>
</comment>
<comment type="function">
    <text evidence="1">The proteasome is a multicatalytic proteinase complex which is characterized by its ability to cleave peptides with Arg, Phe, Tyr, Leu, and Glu adjacent to the leaving group at neutral or slightly basic pH. The proteasome has an ATP-dependent proteolytic activity.</text>
</comment>
<evidence type="ECO:0000259" key="7">
    <source>
        <dbReference type="PROSITE" id="PS00388"/>
    </source>
</evidence>
<feature type="domain" description="Proteasome alpha-type subunits" evidence="7">
    <location>
        <begin position="6"/>
        <end position="28"/>
    </location>
</feature>
<dbReference type="NCBIfam" id="NF003075">
    <property type="entry name" value="PRK03996.1"/>
    <property type="match status" value="1"/>
</dbReference>
<keyword evidence="2 6" id="KW-0963">Cytoplasm</keyword>
<dbReference type="Gene3D" id="3.60.20.10">
    <property type="entry name" value="Glutamine Phosphoribosylpyrophosphate, subunit 1, domain 1"/>
    <property type="match status" value="1"/>
</dbReference>
<dbReference type="Pfam" id="PF10584">
    <property type="entry name" value="Proteasome_A_N"/>
    <property type="match status" value="1"/>
</dbReference>
<organism evidence="8 9">
    <name type="scientific">Larinioides sclopetarius</name>
    <dbReference type="NCBI Taxonomy" id="280406"/>
    <lineage>
        <taxon>Eukaryota</taxon>
        <taxon>Metazoa</taxon>
        <taxon>Ecdysozoa</taxon>
        <taxon>Arthropoda</taxon>
        <taxon>Chelicerata</taxon>
        <taxon>Arachnida</taxon>
        <taxon>Araneae</taxon>
        <taxon>Araneomorphae</taxon>
        <taxon>Entelegynae</taxon>
        <taxon>Araneoidea</taxon>
        <taxon>Araneidae</taxon>
        <taxon>Larinioides</taxon>
    </lineage>
</organism>
<evidence type="ECO:0000256" key="6">
    <source>
        <dbReference type="RuleBase" id="RU000551"/>
    </source>
</evidence>
<keyword evidence="9" id="KW-1185">Reference proteome</keyword>
<dbReference type="GO" id="GO:0006511">
    <property type="term" value="P:ubiquitin-dependent protein catabolic process"/>
    <property type="evidence" value="ECO:0007669"/>
    <property type="project" value="InterPro"/>
</dbReference>
<dbReference type="GO" id="GO:0019773">
    <property type="term" value="C:proteasome core complex, alpha-subunit complex"/>
    <property type="evidence" value="ECO:0007669"/>
    <property type="project" value="UniProtKB-UniRule"/>
</dbReference>
<name>A0AAV1YZ89_9ARAC</name>
<evidence type="ECO:0000256" key="2">
    <source>
        <dbReference type="ARBA" id="ARBA00022490"/>
    </source>
</evidence>
<proteinExistence type="inferred from homology"/>
<dbReference type="EMBL" id="CAXIEN010000011">
    <property type="protein sequence ID" value="CAL1264157.1"/>
    <property type="molecule type" value="Genomic_DNA"/>
</dbReference>
<evidence type="ECO:0000313" key="9">
    <source>
        <dbReference type="Proteomes" id="UP001497382"/>
    </source>
</evidence>
<evidence type="ECO:0000256" key="1">
    <source>
        <dbReference type="ARBA" id="ARBA00002000"/>
    </source>
</evidence>
<comment type="subunit">
    <text evidence="6">The 20S proteasome core is composed of 28 subunits that are arranged in four stacked rings, resulting in a barrel-shaped structure. The two end rings are each formed by seven alpha subunits, and the two central rings are each formed by seven beta subunits.</text>
</comment>
<dbReference type="PANTHER" id="PTHR11599">
    <property type="entry name" value="PROTEASOME SUBUNIT ALPHA/BETA"/>
    <property type="match status" value="1"/>
</dbReference>